<dbReference type="Pfam" id="PF13733">
    <property type="entry name" value="Glyco_transf_7N"/>
    <property type="match status" value="1"/>
</dbReference>
<name>A0ABD6E9T0_9BILA</name>
<comment type="pathway">
    <text evidence="2">Protein modification; protein glycosylation.</text>
</comment>
<keyword evidence="6" id="KW-0812">Transmembrane</keyword>
<dbReference type="PANTHER" id="PTHR19300:SF57">
    <property type="entry name" value="BETA-1,4-N-ACETYLGALACTOSAMINYLTRANSFERASE"/>
    <property type="match status" value="1"/>
</dbReference>
<evidence type="ECO:0000256" key="1">
    <source>
        <dbReference type="ARBA" id="ARBA00004606"/>
    </source>
</evidence>
<proteinExistence type="inferred from homology"/>
<evidence type="ECO:0008006" key="15">
    <source>
        <dbReference type="Google" id="ProtNLM"/>
    </source>
</evidence>
<dbReference type="InterPro" id="IPR027791">
    <property type="entry name" value="Galactosyl_T_C"/>
</dbReference>
<dbReference type="PRINTS" id="PR02050">
    <property type="entry name" value="B14GALTRFASE"/>
</dbReference>
<dbReference type="GO" id="GO:0016757">
    <property type="term" value="F:glycosyltransferase activity"/>
    <property type="evidence" value="ECO:0007669"/>
    <property type="project" value="UniProtKB-KW"/>
</dbReference>
<comment type="similarity">
    <text evidence="3">Belongs to the glycosyltransferase 7 family.</text>
</comment>
<dbReference type="GO" id="GO:0016020">
    <property type="term" value="C:membrane"/>
    <property type="evidence" value="ECO:0007669"/>
    <property type="project" value="UniProtKB-SubCell"/>
</dbReference>
<evidence type="ECO:0000256" key="7">
    <source>
        <dbReference type="ARBA" id="ARBA00022968"/>
    </source>
</evidence>
<evidence type="ECO:0000259" key="11">
    <source>
        <dbReference type="Pfam" id="PF02709"/>
    </source>
</evidence>
<evidence type="ECO:0000256" key="8">
    <source>
        <dbReference type="ARBA" id="ARBA00022989"/>
    </source>
</evidence>
<dbReference type="Gene3D" id="3.90.550.10">
    <property type="entry name" value="Spore Coat Polysaccharide Biosynthesis Protein SpsA, Chain A"/>
    <property type="match status" value="1"/>
</dbReference>
<evidence type="ECO:0000256" key="2">
    <source>
        <dbReference type="ARBA" id="ARBA00004922"/>
    </source>
</evidence>
<evidence type="ECO:0000256" key="6">
    <source>
        <dbReference type="ARBA" id="ARBA00022692"/>
    </source>
</evidence>
<keyword evidence="14" id="KW-1185">Reference proteome</keyword>
<evidence type="ECO:0000256" key="9">
    <source>
        <dbReference type="ARBA" id="ARBA00023136"/>
    </source>
</evidence>
<comment type="caution">
    <text evidence="13">The sequence shown here is derived from an EMBL/GenBank/DDBJ whole genome shotgun (WGS) entry which is preliminary data.</text>
</comment>
<protein>
    <recommendedName>
        <fullName evidence="15">Beta-1,4-galactosyltransferase</fullName>
    </recommendedName>
</protein>
<keyword evidence="5" id="KW-0808">Transferase</keyword>
<dbReference type="EMBL" id="JBGFUD010000048">
    <property type="protein sequence ID" value="MFH4973483.1"/>
    <property type="molecule type" value="Genomic_DNA"/>
</dbReference>
<reference evidence="13 14" key="1">
    <citation type="submission" date="2024-08" db="EMBL/GenBank/DDBJ databases">
        <title>Gnathostoma spinigerum genome.</title>
        <authorList>
            <person name="Gonzalez-Bertolin B."/>
            <person name="Monzon S."/>
            <person name="Zaballos A."/>
            <person name="Jimenez P."/>
            <person name="Dekumyoy P."/>
            <person name="Varona S."/>
            <person name="Cuesta I."/>
            <person name="Sumanam S."/>
            <person name="Adisakwattana P."/>
            <person name="Gasser R.B."/>
            <person name="Hernandez-Gonzalez A."/>
            <person name="Young N.D."/>
            <person name="Perteguer M.J."/>
        </authorList>
    </citation>
    <scope>NUCLEOTIDE SEQUENCE [LARGE SCALE GENOMIC DNA]</scope>
    <source>
        <strain evidence="13">AL3</strain>
        <tissue evidence="13">Liver</tissue>
    </source>
</reference>
<evidence type="ECO:0000256" key="4">
    <source>
        <dbReference type="ARBA" id="ARBA00022676"/>
    </source>
</evidence>
<dbReference type="Proteomes" id="UP001608902">
    <property type="component" value="Unassembled WGS sequence"/>
</dbReference>
<keyword evidence="8" id="KW-1133">Transmembrane helix</keyword>
<sequence length="130" mass="15238">MFLDYMHPFLMRQRRHYGIFVIEQAPNQKFNRGMLLNVGYTEAMKVHAWNCIVFHDVDLLPITTEIIYECPHEGTAVHMTSAIDKYGFKPPYNAYFGGVVAMNQKEFEAINGYPNLYWGWGGEDDDFYLR</sequence>
<organism evidence="13 14">
    <name type="scientific">Gnathostoma spinigerum</name>
    <dbReference type="NCBI Taxonomy" id="75299"/>
    <lineage>
        <taxon>Eukaryota</taxon>
        <taxon>Metazoa</taxon>
        <taxon>Ecdysozoa</taxon>
        <taxon>Nematoda</taxon>
        <taxon>Chromadorea</taxon>
        <taxon>Rhabditida</taxon>
        <taxon>Spirurina</taxon>
        <taxon>Gnathostomatomorpha</taxon>
        <taxon>Gnathostomatoidea</taxon>
        <taxon>Gnathostomatidae</taxon>
        <taxon>Gnathostoma</taxon>
    </lineage>
</organism>
<feature type="domain" description="Galactosyltransferase C-terminal" evidence="11">
    <location>
        <begin position="78"/>
        <end position="130"/>
    </location>
</feature>
<evidence type="ECO:0000313" key="14">
    <source>
        <dbReference type="Proteomes" id="UP001608902"/>
    </source>
</evidence>
<evidence type="ECO:0000256" key="10">
    <source>
        <dbReference type="ARBA" id="ARBA00023180"/>
    </source>
</evidence>
<dbReference type="Pfam" id="PF02709">
    <property type="entry name" value="Glyco_transf_7C"/>
    <property type="match status" value="1"/>
</dbReference>
<feature type="domain" description="Galactosyltransferase N-terminal" evidence="12">
    <location>
        <begin position="2"/>
        <end position="71"/>
    </location>
</feature>
<keyword evidence="9" id="KW-0472">Membrane</keyword>
<keyword evidence="4" id="KW-0328">Glycosyltransferase</keyword>
<comment type="subcellular location">
    <subcellularLocation>
        <location evidence="1">Membrane</location>
        <topology evidence="1">Single-pass type II membrane protein</topology>
    </subcellularLocation>
</comment>
<evidence type="ECO:0000256" key="5">
    <source>
        <dbReference type="ARBA" id="ARBA00022679"/>
    </source>
</evidence>
<evidence type="ECO:0000313" key="13">
    <source>
        <dbReference type="EMBL" id="MFH4973483.1"/>
    </source>
</evidence>
<dbReference type="InterPro" id="IPR029044">
    <property type="entry name" value="Nucleotide-diphossugar_trans"/>
</dbReference>
<evidence type="ECO:0000259" key="12">
    <source>
        <dbReference type="Pfam" id="PF13733"/>
    </source>
</evidence>
<dbReference type="SUPFAM" id="SSF53448">
    <property type="entry name" value="Nucleotide-diphospho-sugar transferases"/>
    <property type="match status" value="1"/>
</dbReference>
<keyword evidence="7" id="KW-0735">Signal-anchor</keyword>
<dbReference type="InterPro" id="IPR003859">
    <property type="entry name" value="Galactosyl_T"/>
</dbReference>
<gene>
    <name evidence="13" type="ORF">AB6A40_000192</name>
</gene>
<dbReference type="InterPro" id="IPR027995">
    <property type="entry name" value="Galactosyl_T_N"/>
</dbReference>
<dbReference type="AlphaFoldDB" id="A0ABD6E9T0"/>
<accession>A0ABD6E9T0</accession>
<evidence type="ECO:0000256" key="3">
    <source>
        <dbReference type="ARBA" id="ARBA00005735"/>
    </source>
</evidence>
<keyword evidence="10" id="KW-0325">Glycoprotein</keyword>
<dbReference type="PANTHER" id="PTHR19300">
    <property type="entry name" value="BETA-1,4-GALACTOSYLTRANSFERASE"/>
    <property type="match status" value="1"/>
</dbReference>